<evidence type="ECO:0000259" key="4">
    <source>
        <dbReference type="PROSITE" id="PS50043"/>
    </source>
</evidence>
<reference evidence="5 6" key="1">
    <citation type="submission" date="2014-04" db="EMBL/GenBank/DDBJ databases">
        <title>Draft genome sequence of Pantoea beijingensis strain LMG 27579, an emerging pathogen to Pleurotus eryngii with potential industrial application.</title>
        <authorList>
            <person name="Xu F."/>
            <person name="Liu Y."/>
            <person name="Wang S."/>
            <person name="Yin Y."/>
            <person name="Ma Y."/>
            <person name="Zhao S."/>
            <person name="Rong C."/>
        </authorList>
    </citation>
    <scope>NUCLEOTIDE SEQUENCE [LARGE SCALE GENOMIC DNA]</scope>
    <source>
        <strain evidence="5 6">LMG 27579</strain>
    </source>
</reference>
<evidence type="ECO:0000256" key="3">
    <source>
        <dbReference type="ARBA" id="ARBA00023163"/>
    </source>
</evidence>
<dbReference type="PANTHER" id="PTHR44688:SF16">
    <property type="entry name" value="DNA-BINDING TRANSCRIPTIONAL ACTIVATOR DEVR_DOSR"/>
    <property type="match status" value="1"/>
</dbReference>
<dbReference type="GO" id="GO:0006355">
    <property type="term" value="P:regulation of DNA-templated transcription"/>
    <property type="evidence" value="ECO:0007669"/>
    <property type="project" value="InterPro"/>
</dbReference>
<dbReference type="PRINTS" id="PR00038">
    <property type="entry name" value="HTHLUXR"/>
</dbReference>
<accession>A0A443IDM1</accession>
<proteinExistence type="predicted"/>
<dbReference type="AlphaFoldDB" id="A0A443IDM1"/>
<dbReference type="SUPFAM" id="SSF46894">
    <property type="entry name" value="C-terminal effector domain of the bipartite response regulators"/>
    <property type="match status" value="1"/>
</dbReference>
<evidence type="ECO:0000256" key="2">
    <source>
        <dbReference type="ARBA" id="ARBA00023125"/>
    </source>
</evidence>
<dbReference type="InterPro" id="IPR016032">
    <property type="entry name" value="Sig_transdc_resp-reg_C-effctor"/>
</dbReference>
<dbReference type="InterPro" id="IPR000792">
    <property type="entry name" value="Tscrpt_reg_LuxR_C"/>
</dbReference>
<dbReference type="EMBL" id="JMEE01000028">
    <property type="protein sequence ID" value="RWR02214.1"/>
    <property type="molecule type" value="Genomic_DNA"/>
</dbReference>
<dbReference type="SMART" id="SM00421">
    <property type="entry name" value="HTH_LUXR"/>
    <property type="match status" value="1"/>
</dbReference>
<name>A0A443IDM1_9GAMM</name>
<organism evidence="5 6">
    <name type="scientific">[Pantoea] beijingensis</name>
    <dbReference type="NCBI Taxonomy" id="1324864"/>
    <lineage>
        <taxon>Bacteria</taxon>
        <taxon>Pseudomonadati</taxon>
        <taxon>Pseudomonadota</taxon>
        <taxon>Gammaproteobacteria</taxon>
        <taxon>Enterobacterales</taxon>
        <taxon>Erwiniaceae</taxon>
        <taxon>Erwinia</taxon>
    </lineage>
</organism>
<dbReference type="CDD" id="cd06170">
    <property type="entry name" value="LuxR_C_like"/>
    <property type="match status" value="1"/>
</dbReference>
<dbReference type="Pfam" id="PF00196">
    <property type="entry name" value="GerE"/>
    <property type="match status" value="1"/>
</dbReference>
<dbReference type="Proteomes" id="UP000288794">
    <property type="component" value="Unassembled WGS sequence"/>
</dbReference>
<dbReference type="PANTHER" id="PTHR44688">
    <property type="entry name" value="DNA-BINDING TRANSCRIPTIONAL ACTIVATOR DEVR_DOSR"/>
    <property type="match status" value="1"/>
</dbReference>
<dbReference type="InterPro" id="IPR036388">
    <property type="entry name" value="WH-like_DNA-bd_sf"/>
</dbReference>
<sequence length="229" mass="26424">MSHKDLTYLVAGCQSHSIPLPAELRIAWEKSDDAWCLKDRERKIVFVNEKYYSLIAPDNRKGESAFSCFRHYIICHDNRVIDEERKIEAFGVLPTIATSEFAMFQCERMPFYNATAHMIGIMSHVTPLGAITPNFFVSGEGVGTFSTCCPLDIFSEREWVVAFLLLLGLSEKEAAEKLNRTLRTIKFHKSNILQKTYCATTREFIQLARRNKWQFAIPHEFAKPCYIIR</sequence>
<keyword evidence="3" id="KW-0804">Transcription</keyword>
<dbReference type="PROSITE" id="PS50043">
    <property type="entry name" value="HTH_LUXR_2"/>
    <property type="match status" value="1"/>
</dbReference>
<gene>
    <name evidence="5" type="ORF">ED28_09085</name>
</gene>
<protein>
    <recommendedName>
        <fullName evidence="4">HTH luxR-type domain-containing protein</fullName>
    </recommendedName>
</protein>
<comment type="caution">
    <text evidence="5">The sequence shown here is derived from an EMBL/GenBank/DDBJ whole genome shotgun (WGS) entry which is preliminary data.</text>
</comment>
<keyword evidence="2" id="KW-0238">DNA-binding</keyword>
<evidence type="ECO:0000313" key="6">
    <source>
        <dbReference type="Proteomes" id="UP000288794"/>
    </source>
</evidence>
<dbReference type="GO" id="GO:0003677">
    <property type="term" value="F:DNA binding"/>
    <property type="evidence" value="ECO:0007669"/>
    <property type="project" value="UniProtKB-KW"/>
</dbReference>
<dbReference type="Gene3D" id="1.10.10.10">
    <property type="entry name" value="Winged helix-like DNA-binding domain superfamily/Winged helix DNA-binding domain"/>
    <property type="match status" value="1"/>
</dbReference>
<evidence type="ECO:0000256" key="1">
    <source>
        <dbReference type="ARBA" id="ARBA00023015"/>
    </source>
</evidence>
<keyword evidence="6" id="KW-1185">Reference proteome</keyword>
<feature type="domain" description="HTH luxR-type" evidence="4">
    <location>
        <begin position="147"/>
        <end position="212"/>
    </location>
</feature>
<evidence type="ECO:0000313" key="5">
    <source>
        <dbReference type="EMBL" id="RWR02214.1"/>
    </source>
</evidence>
<keyword evidence="1" id="KW-0805">Transcription regulation</keyword>
<dbReference type="RefSeq" id="WP_128177255.1">
    <property type="nucleotide sequence ID" value="NZ_CP071409.1"/>
</dbReference>